<protein>
    <submittedName>
        <fullName evidence="2">Uncharacterized protein</fullName>
    </submittedName>
</protein>
<keyword evidence="1" id="KW-0812">Transmembrane</keyword>
<keyword evidence="1" id="KW-1133">Transmembrane helix</keyword>
<dbReference type="EMBL" id="CP002869">
    <property type="protein sequence ID" value="AEI39462.1"/>
    <property type="molecule type" value="Genomic_DNA"/>
</dbReference>
<dbReference type="Proteomes" id="UP000006620">
    <property type="component" value="Chromosome"/>
</dbReference>
<accession>F8F4S0</accession>
<dbReference type="HOGENOM" id="CLU_3346709_0_0_9"/>
<evidence type="ECO:0000313" key="2">
    <source>
        <dbReference type="EMBL" id="AEI39462.1"/>
    </source>
</evidence>
<organism evidence="2 3">
    <name type="scientific">Paenibacillus mucilaginosus (strain KNP414)</name>
    <dbReference type="NCBI Taxonomy" id="1036673"/>
    <lineage>
        <taxon>Bacteria</taxon>
        <taxon>Bacillati</taxon>
        <taxon>Bacillota</taxon>
        <taxon>Bacilli</taxon>
        <taxon>Bacillales</taxon>
        <taxon>Paenibacillaceae</taxon>
        <taxon>Paenibacillus</taxon>
    </lineage>
</organism>
<keyword evidence="1" id="KW-0472">Membrane</keyword>
<reference evidence="3" key="1">
    <citation type="submission" date="2011-06" db="EMBL/GenBank/DDBJ databases">
        <title>Complete genome sequence of Paenibacillus mucilaginosus KNP414.</title>
        <authorList>
            <person name="Wang J."/>
            <person name="Hu S."/>
            <person name="Hu X."/>
            <person name="Zhang B."/>
            <person name="Dong D."/>
            <person name="Zhang S."/>
            <person name="Zhao K."/>
            <person name="Wu D."/>
        </authorList>
    </citation>
    <scope>NUCLEOTIDE SEQUENCE [LARGE SCALE GENOMIC DNA]</scope>
    <source>
        <strain evidence="3">KNP414</strain>
    </source>
</reference>
<proteinExistence type="predicted"/>
<reference evidence="2 3" key="2">
    <citation type="journal article" date="2013" name="Genome Announc.">
        <title>Genome Sequence of Growth-Improving Paenibacillus mucilaginosus Strain KNP414.</title>
        <authorList>
            <person name="Lu J.J."/>
            <person name="Wang J.F."/>
            <person name="Hu X.F."/>
        </authorList>
    </citation>
    <scope>NUCLEOTIDE SEQUENCE [LARGE SCALE GENOMIC DNA]</scope>
    <source>
        <strain evidence="2 3">KNP414</strain>
    </source>
</reference>
<evidence type="ECO:0000256" key="1">
    <source>
        <dbReference type="SAM" id="Phobius"/>
    </source>
</evidence>
<dbReference type="KEGG" id="pms:KNP414_00872"/>
<sequence>MRGSILKLLYESTKAGSRGGLLFVLLAVFLFGVMYLK</sequence>
<gene>
    <name evidence="2" type="ordered locus">KNP414_00872</name>
</gene>
<name>F8F4S0_PAEMK</name>
<feature type="transmembrane region" description="Helical" evidence="1">
    <location>
        <begin position="20"/>
        <end position="36"/>
    </location>
</feature>
<dbReference type="AlphaFoldDB" id="F8F4S0"/>
<evidence type="ECO:0000313" key="3">
    <source>
        <dbReference type="Proteomes" id="UP000006620"/>
    </source>
</evidence>